<gene>
    <name evidence="1" type="ORF">O181_102221</name>
</gene>
<dbReference type="PANTHER" id="PTHR15002:SF0">
    <property type="entry name" value="RIBOSOMAL BIOGENESIS PROTEIN LAS1L"/>
    <property type="match status" value="1"/>
</dbReference>
<dbReference type="Pfam" id="PF04031">
    <property type="entry name" value="Las1"/>
    <property type="match status" value="1"/>
</dbReference>
<dbReference type="PANTHER" id="PTHR15002">
    <property type="entry name" value="RIBOSOMAL BIOGENESIS PROTEIN LAS1L"/>
    <property type="match status" value="1"/>
</dbReference>
<dbReference type="GO" id="GO:0030687">
    <property type="term" value="C:preribosome, large subunit precursor"/>
    <property type="evidence" value="ECO:0007669"/>
    <property type="project" value="TreeGrafter"/>
</dbReference>
<evidence type="ECO:0000313" key="2">
    <source>
        <dbReference type="Proteomes" id="UP000765509"/>
    </source>
</evidence>
<proteinExistence type="predicted"/>
<keyword evidence="2" id="KW-1185">Reference proteome</keyword>
<evidence type="ECO:0000313" key="1">
    <source>
        <dbReference type="EMBL" id="MBW0562506.1"/>
    </source>
</evidence>
<dbReference type="GO" id="GO:0000460">
    <property type="term" value="P:maturation of 5.8S rRNA"/>
    <property type="evidence" value="ECO:0007669"/>
    <property type="project" value="TreeGrafter"/>
</dbReference>
<accession>A0A9Q3PJD4</accession>
<dbReference type="InterPro" id="IPR007174">
    <property type="entry name" value="Las1"/>
</dbReference>
<dbReference type="GO" id="GO:0000470">
    <property type="term" value="P:maturation of LSU-rRNA"/>
    <property type="evidence" value="ECO:0007669"/>
    <property type="project" value="TreeGrafter"/>
</dbReference>
<dbReference type="OrthoDB" id="10263222at2759"/>
<dbReference type="EMBL" id="AVOT02072663">
    <property type="protein sequence ID" value="MBW0562506.1"/>
    <property type="molecule type" value="Genomic_DNA"/>
</dbReference>
<dbReference type="AlphaFoldDB" id="A0A9Q3PJD4"/>
<comment type="caution">
    <text evidence="1">The sequence shown here is derived from an EMBL/GenBank/DDBJ whole genome shotgun (WGS) entry which is preliminary data.</text>
</comment>
<sequence>MTSIKRLPWSGSDEFIKVFELLYSNLDSINQKSFQSLALNHLNAWLIRSPNSLPPSIESTHDLIHSILFKSKNSHLHRLALSMALTRFVNNLLDPLQTGLYAKSLAQIANQLGLPLSFVQIRHRATHEDLPSLLNLLQSANLALDWLYSNYWLPTFNSLIQSNQSFQSIQSINLNKFIQLLTQYKRTRKITLLDNSNSNYLKILNQINQNINLLSRQISQNHHHHHHINLESIQSNQIHLQSLNLLCIAMSQNEILVPRSLRKRSRSLKASLPHSLKSLYDPLINHLTQSYPVFFIRSLIMTLLDVLDETYHQSLNQNLLDPTYYYTCTAWLVDLLKRSIDHDLGKETLWRLLSKPNIYSISVIESLKEIDPPSWLHTQNIAPLLNLLQQNNNQNQKLTHDQIQSKIITIKERWAKLSCFKEEIVVQGSQWPLVNEAEWSPCLIGCLPGDVVPELYQSIT</sequence>
<name>A0A9Q3PJD4_9BASI</name>
<evidence type="ECO:0008006" key="3">
    <source>
        <dbReference type="Google" id="ProtNLM"/>
    </source>
</evidence>
<protein>
    <recommendedName>
        <fullName evidence="3">Las1-like protein</fullName>
    </recommendedName>
</protein>
<dbReference type="GO" id="GO:0004519">
    <property type="term" value="F:endonuclease activity"/>
    <property type="evidence" value="ECO:0007669"/>
    <property type="project" value="InterPro"/>
</dbReference>
<reference evidence="1" key="1">
    <citation type="submission" date="2021-03" db="EMBL/GenBank/DDBJ databases">
        <title>Draft genome sequence of rust myrtle Austropuccinia psidii MF-1, a brazilian biotype.</title>
        <authorList>
            <person name="Quecine M.C."/>
            <person name="Pachon D.M.R."/>
            <person name="Bonatelli M.L."/>
            <person name="Correr F.H."/>
            <person name="Franceschini L.M."/>
            <person name="Leite T.F."/>
            <person name="Margarido G.R.A."/>
            <person name="Almeida C.A."/>
            <person name="Ferrarezi J.A."/>
            <person name="Labate C.A."/>
        </authorList>
    </citation>
    <scope>NUCLEOTIDE SEQUENCE</scope>
    <source>
        <strain evidence="1">MF-1</strain>
    </source>
</reference>
<dbReference type="Proteomes" id="UP000765509">
    <property type="component" value="Unassembled WGS sequence"/>
</dbReference>
<dbReference type="GO" id="GO:0090730">
    <property type="term" value="C:Las1 complex"/>
    <property type="evidence" value="ECO:0007669"/>
    <property type="project" value="InterPro"/>
</dbReference>
<organism evidence="1 2">
    <name type="scientific">Austropuccinia psidii MF-1</name>
    <dbReference type="NCBI Taxonomy" id="1389203"/>
    <lineage>
        <taxon>Eukaryota</taxon>
        <taxon>Fungi</taxon>
        <taxon>Dikarya</taxon>
        <taxon>Basidiomycota</taxon>
        <taxon>Pucciniomycotina</taxon>
        <taxon>Pucciniomycetes</taxon>
        <taxon>Pucciniales</taxon>
        <taxon>Sphaerophragmiaceae</taxon>
        <taxon>Austropuccinia</taxon>
    </lineage>
</organism>